<dbReference type="InterPro" id="IPR051041">
    <property type="entry name" value="FMRFamide-related_np"/>
</dbReference>
<keyword evidence="3" id="KW-0964">Secreted</keyword>
<keyword evidence="10" id="KW-1185">Reference proteome</keyword>
<feature type="compositionally biased region" description="Polar residues" evidence="7">
    <location>
        <begin position="36"/>
        <end position="50"/>
    </location>
</feature>
<evidence type="ECO:0000313" key="9">
    <source>
        <dbReference type="EMBL" id="KAI1723567.1"/>
    </source>
</evidence>
<accession>A0AAD4NAV2</accession>
<dbReference type="GO" id="GO:0007218">
    <property type="term" value="P:neuropeptide signaling pathway"/>
    <property type="evidence" value="ECO:0007669"/>
    <property type="project" value="UniProtKB-KW"/>
</dbReference>
<gene>
    <name evidence="9" type="ORF">DdX_03729</name>
</gene>
<dbReference type="PANTHER" id="PTHR20986:SF17">
    <property type="entry name" value="FMRFAMIDE-LIKE NEUROPEPTIDE 18"/>
    <property type="match status" value="1"/>
</dbReference>
<evidence type="ECO:0000256" key="3">
    <source>
        <dbReference type="ARBA" id="ARBA00022525"/>
    </source>
</evidence>
<evidence type="ECO:0000256" key="8">
    <source>
        <dbReference type="SAM" id="SignalP"/>
    </source>
</evidence>
<evidence type="ECO:0000256" key="1">
    <source>
        <dbReference type="ARBA" id="ARBA00004613"/>
    </source>
</evidence>
<comment type="similarity">
    <text evidence="2">Belongs to the FARP (FMRFamide related peptide) family.</text>
</comment>
<dbReference type="AlphaFoldDB" id="A0AAD4NAV2"/>
<keyword evidence="8" id="KW-0732">Signal</keyword>
<name>A0AAD4NAV2_9BILA</name>
<sequence>MDHFLLLLVLSLGYFTNSLADATSEGHTHEDAVSAEGNTDNVPRDPSTQSAEKRMNSYVYSYPSADIMDVLRPWKRSADYGDSQMPGVLRFGKRSQSFIRFGRSADFDDDGTRMLSKKEMPGVLRFGKRGQQEKKAVPGVLRFGKRDDIPGVLRFGKREMDVPGVLRFGKRDGDMPGVLRFGKRDDIPGVLRFGKRYMEANYLPAGVLRFGKRDGDMPGVLRFGKKSDMPGVLRFGKRSTDMPGVLRFG</sequence>
<keyword evidence="5" id="KW-0027">Amidation</keyword>
<proteinExistence type="inferred from homology"/>
<feature type="region of interest" description="Disordered" evidence="7">
    <location>
        <begin position="26"/>
        <end position="55"/>
    </location>
</feature>
<evidence type="ECO:0000256" key="4">
    <source>
        <dbReference type="ARBA" id="ARBA00022685"/>
    </source>
</evidence>
<feature type="signal peptide" evidence="8">
    <location>
        <begin position="1"/>
        <end position="20"/>
    </location>
</feature>
<dbReference type="Proteomes" id="UP001201812">
    <property type="component" value="Unassembled WGS sequence"/>
</dbReference>
<evidence type="ECO:0000256" key="5">
    <source>
        <dbReference type="ARBA" id="ARBA00022815"/>
    </source>
</evidence>
<dbReference type="PROSITE" id="PS00018">
    <property type="entry name" value="EF_HAND_1"/>
    <property type="match status" value="1"/>
</dbReference>
<comment type="subcellular location">
    <subcellularLocation>
        <location evidence="1">Secreted</location>
    </subcellularLocation>
</comment>
<keyword evidence="6 9" id="KW-0527">Neuropeptide</keyword>
<evidence type="ECO:0000313" key="10">
    <source>
        <dbReference type="Proteomes" id="UP001201812"/>
    </source>
</evidence>
<evidence type="ECO:0000256" key="6">
    <source>
        <dbReference type="ARBA" id="ARBA00023320"/>
    </source>
</evidence>
<dbReference type="EMBL" id="JAKKPZ010000003">
    <property type="protein sequence ID" value="KAI1723567.1"/>
    <property type="molecule type" value="Genomic_DNA"/>
</dbReference>
<dbReference type="PANTHER" id="PTHR20986">
    <property type="entry name" value="FMRFAMIDE-RELATED PEPTIDES"/>
    <property type="match status" value="1"/>
</dbReference>
<dbReference type="InterPro" id="IPR018247">
    <property type="entry name" value="EF_Hand_1_Ca_BS"/>
</dbReference>
<dbReference type="GO" id="GO:0005576">
    <property type="term" value="C:extracellular region"/>
    <property type="evidence" value="ECO:0007669"/>
    <property type="project" value="UniProtKB-SubCell"/>
</dbReference>
<organism evidence="9 10">
    <name type="scientific">Ditylenchus destructor</name>
    <dbReference type="NCBI Taxonomy" id="166010"/>
    <lineage>
        <taxon>Eukaryota</taxon>
        <taxon>Metazoa</taxon>
        <taxon>Ecdysozoa</taxon>
        <taxon>Nematoda</taxon>
        <taxon>Chromadorea</taxon>
        <taxon>Rhabditida</taxon>
        <taxon>Tylenchina</taxon>
        <taxon>Tylenchomorpha</taxon>
        <taxon>Sphaerularioidea</taxon>
        <taxon>Anguinidae</taxon>
        <taxon>Anguininae</taxon>
        <taxon>Ditylenchus</taxon>
    </lineage>
</organism>
<evidence type="ECO:0000256" key="2">
    <source>
        <dbReference type="ARBA" id="ARBA00006356"/>
    </source>
</evidence>
<comment type="caution">
    <text evidence="9">The sequence shown here is derived from an EMBL/GenBank/DDBJ whole genome shotgun (WGS) entry which is preliminary data.</text>
</comment>
<evidence type="ECO:0000256" key="7">
    <source>
        <dbReference type="SAM" id="MobiDB-lite"/>
    </source>
</evidence>
<reference evidence="9" key="1">
    <citation type="submission" date="2022-01" db="EMBL/GenBank/DDBJ databases">
        <title>Genome Sequence Resource for Two Populations of Ditylenchus destructor, the Migratory Endoparasitic Phytonematode.</title>
        <authorList>
            <person name="Zhang H."/>
            <person name="Lin R."/>
            <person name="Xie B."/>
        </authorList>
    </citation>
    <scope>NUCLEOTIDE SEQUENCE</scope>
    <source>
        <strain evidence="9">BazhouSP</strain>
    </source>
</reference>
<protein>
    <submittedName>
        <fullName evidence="9">FMRFamide-like neuropeptide</fullName>
    </submittedName>
</protein>
<keyword evidence="4" id="KW-0165">Cleavage on pair of basic residues</keyword>
<feature type="chain" id="PRO_5042289694" evidence="8">
    <location>
        <begin position="21"/>
        <end position="249"/>
    </location>
</feature>